<dbReference type="AlphaFoldDB" id="A0AAD6YD00"/>
<feature type="region of interest" description="Disordered" evidence="1">
    <location>
        <begin position="199"/>
        <end position="254"/>
    </location>
</feature>
<sequence>MRTVKAQALIHSSLGVARTREFILDSDRTSHIVPASLHSAPQSSAINHCRPYRQSPFYTMQTTLPASLCAPRVPRRSDEDDAMLRSTAPRAPPSTASIRPRQFGSGRPPPIRQPRREYHRLLDRALAQALRPHFLGVHARAISLSSHSPANARNSETLRVAHSLGLDAALLAIILSPSDSRSTPGLFLVVCATIPHIPTAATPPAPAAPTGSSRPAPGRRQAASPHLRPARSMRPRHSRRTAHRLPAQGPSPLHWPALSETRANSTALHFTAPQRKRSRPAPPGIYGTLTPCLQNASAPRRPAVCTRFARPDVRCLRQRPARAQRPWTACARSTRSLPAMLPPALSLPSLSRFLLSDARRHPSGHASTSLHQSLPLPPTRRPFPVVRCLHARNAARRSPLLATSPTLLTRRTRTRTLAVMKHMPHGAWSHSSMDPISTDLRRVKTWPLLLPRSRIRASLSIGGWDLRRRALILFFLNHHLLRDSPSPAYRQRANDVAEQLEGRHGAVGESREPRRSCWRGKSGICIAVADPQIPQRTLKHAALTSTLRLGCHLRHIMPRSQHFRPYTRREQQRAPCSFPLP</sequence>
<reference evidence="2" key="1">
    <citation type="submission" date="2023-03" db="EMBL/GenBank/DDBJ databases">
        <title>Massive genome expansion in bonnet fungi (Mycena s.s.) driven by repeated elements and novel gene families across ecological guilds.</title>
        <authorList>
            <consortium name="Lawrence Berkeley National Laboratory"/>
            <person name="Harder C.B."/>
            <person name="Miyauchi S."/>
            <person name="Viragh M."/>
            <person name="Kuo A."/>
            <person name="Thoen E."/>
            <person name="Andreopoulos B."/>
            <person name="Lu D."/>
            <person name="Skrede I."/>
            <person name="Drula E."/>
            <person name="Henrissat B."/>
            <person name="Morin E."/>
            <person name="Kohler A."/>
            <person name="Barry K."/>
            <person name="LaButti K."/>
            <person name="Morin E."/>
            <person name="Salamov A."/>
            <person name="Lipzen A."/>
            <person name="Mereny Z."/>
            <person name="Hegedus B."/>
            <person name="Baldrian P."/>
            <person name="Stursova M."/>
            <person name="Weitz H."/>
            <person name="Taylor A."/>
            <person name="Grigoriev I.V."/>
            <person name="Nagy L.G."/>
            <person name="Martin F."/>
            <person name="Kauserud H."/>
        </authorList>
    </citation>
    <scope>NUCLEOTIDE SEQUENCE</scope>
    <source>
        <strain evidence="2">9144</strain>
    </source>
</reference>
<feature type="region of interest" description="Disordered" evidence="1">
    <location>
        <begin position="71"/>
        <end position="113"/>
    </location>
</feature>
<protein>
    <submittedName>
        <fullName evidence="2">Uncharacterized protein</fullName>
    </submittedName>
</protein>
<evidence type="ECO:0000313" key="3">
    <source>
        <dbReference type="Proteomes" id="UP001219525"/>
    </source>
</evidence>
<keyword evidence="3" id="KW-1185">Reference proteome</keyword>
<dbReference type="Proteomes" id="UP001219525">
    <property type="component" value="Unassembled WGS sequence"/>
</dbReference>
<dbReference type="EMBL" id="JARJCW010000023">
    <property type="protein sequence ID" value="KAJ7212522.1"/>
    <property type="molecule type" value="Genomic_DNA"/>
</dbReference>
<name>A0AAD6YD00_9AGAR</name>
<evidence type="ECO:0000256" key="1">
    <source>
        <dbReference type="SAM" id="MobiDB-lite"/>
    </source>
</evidence>
<accession>A0AAD6YD00</accession>
<organism evidence="2 3">
    <name type="scientific">Mycena pura</name>
    <dbReference type="NCBI Taxonomy" id="153505"/>
    <lineage>
        <taxon>Eukaryota</taxon>
        <taxon>Fungi</taxon>
        <taxon>Dikarya</taxon>
        <taxon>Basidiomycota</taxon>
        <taxon>Agaricomycotina</taxon>
        <taxon>Agaricomycetes</taxon>
        <taxon>Agaricomycetidae</taxon>
        <taxon>Agaricales</taxon>
        <taxon>Marasmiineae</taxon>
        <taxon>Mycenaceae</taxon>
        <taxon>Mycena</taxon>
    </lineage>
</organism>
<feature type="compositionally biased region" description="Basic residues" evidence="1">
    <location>
        <begin position="228"/>
        <end position="243"/>
    </location>
</feature>
<proteinExistence type="predicted"/>
<gene>
    <name evidence="2" type="ORF">GGX14DRAFT_564273</name>
</gene>
<evidence type="ECO:0000313" key="2">
    <source>
        <dbReference type="EMBL" id="KAJ7212522.1"/>
    </source>
</evidence>
<comment type="caution">
    <text evidence="2">The sequence shown here is derived from an EMBL/GenBank/DDBJ whole genome shotgun (WGS) entry which is preliminary data.</text>
</comment>